<comment type="catalytic activity">
    <reaction evidence="14">
        <text>a (3S)-3-hydroxyacyl-CoA + NAD(+) = a 3-oxoacyl-CoA + NADH + H(+)</text>
        <dbReference type="Rhea" id="RHEA:22432"/>
        <dbReference type="ChEBI" id="CHEBI:15378"/>
        <dbReference type="ChEBI" id="CHEBI:57318"/>
        <dbReference type="ChEBI" id="CHEBI:57540"/>
        <dbReference type="ChEBI" id="CHEBI:57945"/>
        <dbReference type="ChEBI" id="CHEBI:90726"/>
        <dbReference type="EC" id="1.1.1.35"/>
    </reaction>
</comment>
<feature type="domain" description="3-hydroxyacyl-CoA dehydrogenase C-terminal" evidence="16">
    <location>
        <begin position="602"/>
        <end position="687"/>
    </location>
</feature>
<dbReference type="Pfam" id="PF02737">
    <property type="entry name" value="3HCDH_N"/>
    <property type="match status" value="1"/>
</dbReference>
<evidence type="ECO:0000259" key="17">
    <source>
        <dbReference type="Pfam" id="PF02737"/>
    </source>
</evidence>
<organism evidence="18 19">
    <name type="scientific">Sulfitobacter sediminis</name>
    <dbReference type="NCBI Taxonomy" id="3234186"/>
    <lineage>
        <taxon>Bacteria</taxon>
        <taxon>Pseudomonadati</taxon>
        <taxon>Pseudomonadota</taxon>
        <taxon>Alphaproteobacteria</taxon>
        <taxon>Rhodobacterales</taxon>
        <taxon>Roseobacteraceae</taxon>
        <taxon>Sulfitobacter</taxon>
    </lineage>
</organism>
<dbReference type="PANTHER" id="PTHR23309">
    <property type="entry name" value="3-HYDROXYACYL-COA DEHYROGENASE"/>
    <property type="match status" value="1"/>
</dbReference>
<evidence type="ECO:0000256" key="3">
    <source>
        <dbReference type="ARBA" id="ARBA00008750"/>
    </source>
</evidence>
<evidence type="ECO:0000256" key="8">
    <source>
        <dbReference type="ARBA" id="ARBA00023027"/>
    </source>
</evidence>
<dbReference type="Gene3D" id="1.10.1040.50">
    <property type="match status" value="1"/>
</dbReference>
<dbReference type="PANTHER" id="PTHR23309:SF49">
    <property type="entry name" value="PEROXISOMAL BIFUNCTIONAL ENZYME"/>
    <property type="match status" value="1"/>
</dbReference>
<keyword evidence="13" id="KW-0511">Multifunctional enzyme</keyword>
<gene>
    <name evidence="18" type="ORF">AB2B41_18470</name>
</gene>
<keyword evidence="11" id="KW-0413">Isomerase</keyword>
<dbReference type="Gene3D" id="3.40.50.720">
    <property type="entry name" value="NAD(P)-binding Rossmann-like Domain"/>
    <property type="match status" value="1"/>
</dbReference>
<evidence type="ECO:0000256" key="9">
    <source>
        <dbReference type="ARBA" id="ARBA00023098"/>
    </source>
</evidence>
<evidence type="ECO:0000256" key="6">
    <source>
        <dbReference type="ARBA" id="ARBA00022963"/>
    </source>
</evidence>
<dbReference type="Pfam" id="PF00725">
    <property type="entry name" value="3HCDH"/>
    <property type="match status" value="2"/>
</dbReference>
<dbReference type="InterPro" id="IPR018376">
    <property type="entry name" value="Enoyl-CoA_hyd/isom_CS"/>
</dbReference>
<keyword evidence="5" id="KW-0276">Fatty acid metabolism</keyword>
<evidence type="ECO:0000256" key="12">
    <source>
        <dbReference type="ARBA" id="ARBA00023239"/>
    </source>
</evidence>
<keyword evidence="12" id="KW-0456">Lyase</keyword>
<evidence type="ECO:0000313" key="19">
    <source>
        <dbReference type="Proteomes" id="UP001556098"/>
    </source>
</evidence>
<dbReference type="EMBL" id="JBFNXX010000017">
    <property type="protein sequence ID" value="MEW9921599.1"/>
    <property type="molecule type" value="Genomic_DNA"/>
</dbReference>
<evidence type="ECO:0000256" key="10">
    <source>
        <dbReference type="ARBA" id="ARBA00023140"/>
    </source>
</evidence>
<dbReference type="PROSITE" id="PS00166">
    <property type="entry name" value="ENOYL_COA_HYDRATASE"/>
    <property type="match status" value="1"/>
</dbReference>
<accession>A0ABV3RRT7</accession>
<proteinExistence type="inferred from homology"/>
<evidence type="ECO:0000256" key="1">
    <source>
        <dbReference type="ARBA" id="ARBA00004275"/>
    </source>
</evidence>
<dbReference type="InterPro" id="IPR001753">
    <property type="entry name" value="Enoyl-CoA_hydra/iso"/>
</dbReference>
<protein>
    <submittedName>
        <fullName evidence="18">3-hydroxyacyl-CoA dehydrogenase NAD-binding domain-containing protein</fullName>
    </submittedName>
</protein>
<dbReference type="Pfam" id="PF00378">
    <property type="entry name" value="ECH_1"/>
    <property type="match status" value="1"/>
</dbReference>
<evidence type="ECO:0000256" key="7">
    <source>
        <dbReference type="ARBA" id="ARBA00023002"/>
    </source>
</evidence>
<evidence type="ECO:0000256" key="11">
    <source>
        <dbReference type="ARBA" id="ARBA00023235"/>
    </source>
</evidence>
<dbReference type="Proteomes" id="UP001556098">
    <property type="component" value="Unassembled WGS sequence"/>
</dbReference>
<dbReference type="InterPro" id="IPR029045">
    <property type="entry name" value="ClpP/crotonase-like_dom_sf"/>
</dbReference>
<feature type="domain" description="3-hydroxyacyl-CoA dehydrogenase NAD binding" evidence="17">
    <location>
        <begin position="292"/>
        <end position="468"/>
    </location>
</feature>
<evidence type="ECO:0000259" key="16">
    <source>
        <dbReference type="Pfam" id="PF00725"/>
    </source>
</evidence>
<evidence type="ECO:0000256" key="5">
    <source>
        <dbReference type="ARBA" id="ARBA00022832"/>
    </source>
</evidence>
<evidence type="ECO:0000313" key="18">
    <source>
        <dbReference type="EMBL" id="MEW9921599.1"/>
    </source>
</evidence>
<comment type="similarity">
    <text evidence="15">Belongs to the enoyl-CoA hydratase/isomerase family.</text>
</comment>
<keyword evidence="19" id="KW-1185">Reference proteome</keyword>
<evidence type="ECO:0000256" key="14">
    <source>
        <dbReference type="ARBA" id="ARBA00049556"/>
    </source>
</evidence>
<reference evidence="18 19" key="1">
    <citation type="submission" date="2024-07" db="EMBL/GenBank/DDBJ databases">
        <title>Marimonas sp.nov., isolated from tidal-flat sediment.</title>
        <authorList>
            <person name="Jayan J.N."/>
            <person name="Lee S.S."/>
        </authorList>
    </citation>
    <scope>NUCLEOTIDE SEQUENCE [LARGE SCALE GENOMIC DNA]</scope>
    <source>
        <strain evidence="18 19">MJW-29</strain>
    </source>
</reference>
<keyword evidence="9" id="KW-0443">Lipid metabolism</keyword>
<keyword evidence="7" id="KW-0560">Oxidoreductase</keyword>
<keyword evidence="8" id="KW-0520">NAD</keyword>
<comment type="similarity">
    <text evidence="3">In the N-terminal section; belongs to the enoyl-CoA hydratase/isomerase family.</text>
</comment>
<evidence type="ECO:0000256" key="4">
    <source>
        <dbReference type="ARBA" id="ARBA00011245"/>
    </source>
</evidence>
<dbReference type="RefSeq" id="WP_367879297.1">
    <property type="nucleotide sequence ID" value="NZ_JBFNXX010000017.1"/>
</dbReference>
<dbReference type="CDD" id="cd06558">
    <property type="entry name" value="crotonase-like"/>
    <property type="match status" value="1"/>
</dbReference>
<evidence type="ECO:0000256" key="15">
    <source>
        <dbReference type="RuleBase" id="RU003707"/>
    </source>
</evidence>
<dbReference type="SUPFAM" id="SSF51735">
    <property type="entry name" value="NAD(P)-binding Rossmann-fold domains"/>
    <property type="match status" value="1"/>
</dbReference>
<dbReference type="SUPFAM" id="SSF48179">
    <property type="entry name" value="6-phosphogluconate dehydrogenase C-terminal domain-like"/>
    <property type="match status" value="2"/>
</dbReference>
<keyword evidence="10" id="KW-0576">Peroxisome</keyword>
<evidence type="ECO:0000256" key="2">
    <source>
        <dbReference type="ARBA" id="ARBA00005005"/>
    </source>
</evidence>
<dbReference type="InterPro" id="IPR008927">
    <property type="entry name" value="6-PGluconate_DH-like_C_sf"/>
</dbReference>
<comment type="subcellular location">
    <subcellularLocation>
        <location evidence="1">Peroxisome</location>
    </subcellularLocation>
</comment>
<keyword evidence="6" id="KW-0442">Lipid degradation</keyword>
<feature type="domain" description="3-hydroxyacyl-CoA dehydrogenase C-terminal" evidence="16">
    <location>
        <begin position="473"/>
        <end position="566"/>
    </location>
</feature>
<dbReference type="SUPFAM" id="SSF52096">
    <property type="entry name" value="ClpP/crotonase"/>
    <property type="match status" value="1"/>
</dbReference>
<comment type="subunit">
    <text evidence="4">Monomer.</text>
</comment>
<name>A0ABV3RRT7_9RHOB</name>
<dbReference type="InterPro" id="IPR006108">
    <property type="entry name" value="3HC_DH_C"/>
</dbReference>
<sequence length="698" mass="75123">MSDKVAYSRHGEIAVLRVQNPPVNALSQEVRAGLLEKLMQAEADEGVKAVVIVGEGRAFIAGADIKEFGKPPQEPWLPDVCNRIEASPLIVVASMHGVSLGGGLEVALSAHYRVAQPSARVGLPEVHLGLLPGAGGTQRLPRLTGAEKAIDVITTGRHIKAAAALELGIIDKVSEGDPEAVGLAYAQDLLDTGAERRPVSELPGPDPIDWDATYDAVLKKGRGQISPAQAVRAVQASAEMPFDEGLKAERKMFMDLMQTDQRQGMIHAFFSERAVSNLPELKGVEPRALQSIGVIGGGTMGAGIATACLLAGMNVVLIEMSDDAAAAAKERIAGNLSGALKRGKISQEKYDKLLGVALEVSQNYDSLKDVDLVIEAVFEDMGVKKEVFGKLDAVCKPGCVLASNTSYLDVDEIAASTSRPEDVIGLHFFSPAHVMKLLEVVVADKTATDVTATGFALGKALGKVCVRAGVCDGFIGNRILAHYRDALGHLVLDGASPFQIDSALVDFGLAMGPHAVSDLAGLDIGWATRKRKAPHRHPEERIPTYIDRLCEQGHFGQKTGEGYYIYEKGKRGGTPNPKIPELIKAEQEELGITPRDFSDEEIVRRYMCAMVNEAAKVVGEGIAKRPLDVDMVLLFGYGFPRYWGGPMKWADIQGLPKVLEWIRSYAEEDAWFWQPAPLLEKLVAEGRTFDDLNKEASA</sequence>
<dbReference type="InterPro" id="IPR036291">
    <property type="entry name" value="NAD(P)-bd_dom_sf"/>
</dbReference>
<dbReference type="Gene3D" id="3.90.226.10">
    <property type="entry name" value="2-enoyl-CoA Hydratase, Chain A, domain 1"/>
    <property type="match status" value="1"/>
</dbReference>
<dbReference type="InterPro" id="IPR006176">
    <property type="entry name" value="3-OHacyl-CoA_DH_NAD-bd"/>
</dbReference>
<comment type="caution">
    <text evidence="18">The sequence shown here is derived from an EMBL/GenBank/DDBJ whole genome shotgun (WGS) entry which is preliminary data.</text>
</comment>
<evidence type="ECO:0000256" key="13">
    <source>
        <dbReference type="ARBA" id="ARBA00023268"/>
    </source>
</evidence>
<comment type="pathway">
    <text evidence="2">Lipid metabolism; fatty acid beta-oxidation.</text>
</comment>